<keyword evidence="4" id="KW-0378">Hydrolase</keyword>
<reference evidence="4 5" key="1">
    <citation type="submission" date="2019-01" db="EMBL/GenBank/DDBJ databases">
        <title>Agromyces.</title>
        <authorList>
            <person name="Li J."/>
        </authorList>
    </citation>
    <scope>NUCLEOTIDE SEQUENCE [LARGE SCALE GENOMIC DNA]</scope>
    <source>
        <strain evidence="4 5">DSM 23870</strain>
    </source>
</reference>
<evidence type="ECO:0000256" key="1">
    <source>
        <dbReference type="ARBA" id="ARBA00023450"/>
    </source>
</evidence>
<evidence type="ECO:0000313" key="5">
    <source>
        <dbReference type="Proteomes" id="UP000292686"/>
    </source>
</evidence>
<evidence type="ECO:0000313" key="4">
    <source>
        <dbReference type="EMBL" id="RXZ86838.1"/>
    </source>
</evidence>
<keyword evidence="5" id="KW-1185">Reference proteome</keyword>
<evidence type="ECO:0000256" key="2">
    <source>
        <dbReference type="SAM" id="MobiDB-lite"/>
    </source>
</evidence>
<keyword evidence="4" id="KW-0540">Nuclease</keyword>
<keyword evidence="4" id="KW-0255">Endonuclease</keyword>
<comment type="similarity">
    <text evidence="1">Belongs to the Rv1128c/1148c/1588c/1702c/1945/3466 family.</text>
</comment>
<dbReference type="SMART" id="SM00507">
    <property type="entry name" value="HNHc"/>
    <property type="match status" value="1"/>
</dbReference>
<dbReference type="RefSeq" id="WP_129173566.1">
    <property type="nucleotide sequence ID" value="NZ_SDPM01000003.1"/>
</dbReference>
<sequence length="681" mass="71971">MTARHTPTGHGADGVPERGRAAGPRPRSDAELPPQLPGTAPSRERRSLPILLEVDIDMACDEDGFDPPLTAAERAIADQLIAGWRADEDFADDATRGAGPSFSRSPSPTSATATATATTSTSTSTSATVQASAAAAGAATAAAAAVEGLPHGVGWSPRASLEFDLRTLRQLEAEENRIAADRARVLARMAATTDAIEAAEPTRGTSRDIEMARRSIIAEIACALTVSERLIQMRLDDAERFHTDTPTLLDHVTAGRLGFRQAQILLDHTSSLPGEHRAAFIDAVLPVAESSTPPQLQRRARTLRERLHPDSITTRRQAAVAKRRVGLTHTHDGMSWLNAYLPAATAITIDTHLSDIAGHLATADDETRTLTQLRTDVFIDLLTDQARPALTTDTTADADANANANANADADATATAAGAGSPKGTAGNVGDVSGITARDSGGTRTAQRSPRRRRGPRPTVMITVPALTLLGHTDEPATLDSYGPIPIETARELAGDATSFIRILTHPETGTTLSVGRDRYTVPPDLKAALHHRDTTCRFPGCNQPALTSDIDHTTDWQHGGPTTLDNLAHLCRTHHTLKHHTGWTATHTGQSDDNPSHSTNTSDGTLTWTSPLGHTYTTHPTNAMPMRPHQTGAPPDVPRDTTPAPPAPFAPPARTAAPAPPLAASGAPTTDTDPAEHPPF</sequence>
<accession>A0A4Q2M4Q9</accession>
<dbReference type="Pfam" id="PF02720">
    <property type="entry name" value="DUF222"/>
    <property type="match status" value="1"/>
</dbReference>
<organism evidence="4 5">
    <name type="scientific">Agromyces atrinae</name>
    <dbReference type="NCBI Taxonomy" id="592376"/>
    <lineage>
        <taxon>Bacteria</taxon>
        <taxon>Bacillati</taxon>
        <taxon>Actinomycetota</taxon>
        <taxon>Actinomycetes</taxon>
        <taxon>Micrococcales</taxon>
        <taxon>Microbacteriaceae</taxon>
        <taxon>Agromyces</taxon>
    </lineage>
</organism>
<name>A0A4Q2M4Q9_9MICO</name>
<dbReference type="Proteomes" id="UP000292686">
    <property type="component" value="Unassembled WGS sequence"/>
</dbReference>
<evidence type="ECO:0000259" key="3">
    <source>
        <dbReference type="SMART" id="SM00507"/>
    </source>
</evidence>
<feature type="domain" description="HNH nuclease" evidence="3">
    <location>
        <begin position="525"/>
        <end position="577"/>
    </location>
</feature>
<dbReference type="GO" id="GO:0004519">
    <property type="term" value="F:endonuclease activity"/>
    <property type="evidence" value="ECO:0007669"/>
    <property type="project" value="UniProtKB-KW"/>
</dbReference>
<dbReference type="Pfam" id="PF01844">
    <property type="entry name" value="HNH"/>
    <property type="match status" value="1"/>
</dbReference>
<feature type="region of interest" description="Disordered" evidence="2">
    <location>
        <begin position="91"/>
        <end position="125"/>
    </location>
</feature>
<proteinExistence type="inferred from homology"/>
<dbReference type="InterPro" id="IPR003870">
    <property type="entry name" value="DUF222"/>
</dbReference>
<dbReference type="InterPro" id="IPR003615">
    <property type="entry name" value="HNH_nuc"/>
</dbReference>
<dbReference type="GO" id="GO:0003676">
    <property type="term" value="F:nucleic acid binding"/>
    <property type="evidence" value="ECO:0007669"/>
    <property type="project" value="InterPro"/>
</dbReference>
<dbReference type="EMBL" id="SDPM01000003">
    <property type="protein sequence ID" value="RXZ86838.1"/>
    <property type="molecule type" value="Genomic_DNA"/>
</dbReference>
<dbReference type="AlphaFoldDB" id="A0A4Q2M4Q9"/>
<comment type="caution">
    <text evidence="4">The sequence shown here is derived from an EMBL/GenBank/DDBJ whole genome shotgun (WGS) entry which is preliminary data.</text>
</comment>
<dbReference type="OrthoDB" id="3261064at2"/>
<feature type="region of interest" description="Disordered" evidence="2">
    <location>
        <begin position="584"/>
        <end position="681"/>
    </location>
</feature>
<dbReference type="Gene3D" id="1.10.30.50">
    <property type="match status" value="1"/>
</dbReference>
<dbReference type="InterPro" id="IPR002711">
    <property type="entry name" value="HNH"/>
</dbReference>
<dbReference type="CDD" id="cd00085">
    <property type="entry name" value="HNHc"/>
    <property type="match status" value="1"/>
</dbReference>
<feature type="compositionally biased region" description="Low complexity" evidence="2">
    <location>
        <begin position="109"/>
        <end position="125"/>
    </location>
</feature>
<feature type="region of interest" description="Disordered" evidence="2">
    <location>
        <begin position="1"/>
        <end position="48"/>
    </location>
</feature>
<feature type="compositionally biased region" description="Low complexity" evidence="2">
    <location>
        <begin position="653"/>
        <end position="671"/>
    </location>
</feature>
<gene>
    <name evidence="4" type="ORF">ESP50_07175</name>
</gene>
<feature type="compositionally biased region" description="Basic and acidic residues" evidence="2">
    <location>
        <begin position="15"/>
        <end position="30"/>
    </location>
</feature>
<feature type="region of interest" description="Disordered" evidence="2">
    <location>
        <begin position="415"/>
        <end position="459"/>
    </location>
</feature>
<dbReference type="GO" id="GO:0008270">
    <property type="term" value="F:zinc ion binding"/>
    <property type="evidence" value="ECO:0007669"/>
    <property type="project" value="InterPro"/>
</dbReference>
<protein>
    <submittedName>
        <fullName evidence="4">HNH endonuclease</fullName>
    </submittedName>
</protein>
<feature type="compositionally biased region" description="Polar residues" evidence="2">
    <location>
        <begin position="584"/>
        <end position="622"/>
    </location>
</feature>